<reference evidence="1" key="1">
    <citation type="submission" date="2014-12" db="EMBL/GenBank/DDBJ databases">
        <title>Insight into the proteome of Arion vulgaris.</title>
        <authorList>
            <person name="Aradska J."/>
            <person name="Bulat T."/>
            <person name="Smidak R."/>
            <person name="Sarate P."/>
            <person name="Gangsoo J."/>
            <person name="Sialana F."/>
            <person name="Bilban M."/>
            <person name="Lubec G."/>
        </authorList>
    </citation>
    <scope>NUCLEOTIDE SEQUENCE</scope>
    <source>
        <tissue evidence="1">Skin</tissue>
    </source>
</reference>
<name>A0A0B7BIM6_9EUPU</name>
<evidence type="ECO:0000313" key="1">
    <source>
        <dbReference type="EMBL" id="CEK92793.1"/>
    </source>
</evidence>
<protein>
    <submittedName>
        <fullName evidence="1">Uncharacterized protein</fullName>
    </submittedName>
</protein>
<organism evidence="1">
    <name type="scientific">Arion vulgaris</name>
    <dbReference type="NCBI Taxonomy" id="1028688"/>
    <lineage>
        <taxon>Eukaryota</taxon>
        <taxon>Metazoa</taxon>
        <taxon>Spiralia</taxon>
        <taxon>Lophotrochozoa</taxon>
        <taxon>Mollusca</taxon>
        <taxon>Gastropoda</taxon>
        <taxon>Heterobranchia</taxon>
        <taxon>Euthyneura</taxon>
        <taxon>Panpulmonata</taxon>
        <taxon>Eupulmonata</taxon>
        <taxon>Stylommatophora</taxon>
        <taxon>Helicina</taxon>
        <taxon>Arionoidea</taxon>
        <taxon>Arionidae</taxon>
        <taxon>Arion</taxon>
    </lineage>
</organism>
<feature type="non-terminal residue" evidence="1">
    <location>
        <position position="73"/>
    </location>
</feature>
<accession>A0A0B7BIM6</accession>
<dbReference type="EMBL" id="HACG01045928">
    <property type="protein sequence ID" value="CEK92793.1"/>
    <property type="molecule type" value="Transcribed_RNA"/>
</dbReference>
<dbReference type="AlphaFoldDB" id="A0A0B7BIM6"/>
<proteinExistence type="predicted"/>
<sequence length="73" mass="8459">MFWARQVRMTPLCLPYITYCDPEMQNCQGGQLYFCYYYEQSHNGVQSDNHQGSELVECTGIHTCMRFVLPGPA</sequence>
<gene>
    <name evidence="1" type="primary">ORF190073</name>
</gene>